<keyword evidence="2" id="KW-0732">Signal</keyword>
<dbReference type="PANTHER" id="PTHR33474:SF28">
    <property type="entry name" value="OS01G0815400 PROTEIN"/>
    <property type="match status" value="1"/>
</dbReference>
<protein>
    <submittedName>
        <fullName evidence="3">Uncharacterized protein</fullName>
    </submittedName>
</protein>
<dbReference type="PANTHER" id="PTHR33474">
    <property type="entry name" value="TRANSMEMBRANE PROTEIN"/>
    <property type="match status" value="1"/>
</dbReference>
<name>A0AAD4J7Z1_PERFH</name>
<feature type="signal peptide" evidence="2">
    <location>
        <begin position="1"/>
        <end position="23"/>
    </location>
</feature>
<sequence>MALGRRQLVVLLLLFFSVVSSTAVPVSRTFKTFKNQALFGSFNSQVLFKPGLQDVKEIENMLERRMSIELTDYPGTGANHNHDPRPPGKS</sequence>
<proteinExistence type="predicted"/>
<reference evidence="3 4" key="1">
    <citation type="journal article" date="2021" name="Nat. Commun.">
        <title>Incipient diploidization of the medicinal plant Perilla within 10,000 years.</title>
        <authorList>
            <person name="Zhang Y."/>
            <person name="Shen Q."/>
            <person name="Leng L."/>
            <person name="Zhang D."/>
            <person name="Chen S."/>
            <person name="Shi Y."/>
            <person name="Ning Z."/>
            <person name="Chen S."/>
        </authorList>
    </citation>
    <scope>NUCLEOTIDE SEQUENCE [LARGE SCALE GENOMIC DNA]</scope>
    <source>
        <strain evidence="4">cv. PC099</strain>
    </source>
</reference>
<dbReference type="AlphaFoldDB" id="A0AAD4J7Z1"/>
<dbReference type="EMBL" id="SDAM02000121">
    <property type="protein sequence ID" value="KAH6828634.1"/>
    <property type="molecule type" value="Genomic_DNA"/>
</dbReference>
<feature type="region of interest" description="Disordered" evidence="1">
    <location>
        <begin position="71"/>
        <end position="90"/>
    </location>
</feature>
<keyword evidence="4" id="KW-1185">Reference proteome</keyword>
<feature type="compositionally biased region" description="Basic and acidic residues" evidence="1">
    <location>
        <begin position="80"/>
        <end position="90"/>
    </location>
</feature>
<evidence type="ECO:0000256" key="1">
    <source>
        <dbReference type="SAM" id="MobiDB-lite"/>
    </source>
</evidence>
<feature type="chain" id="PRO_5042139578" evidence="2">
    <location>
        <begin position="24"/>
        <end position="90"/>
    </location>
</feature>
<gene>
    <name evidence="3" type="ORF">C2S53_006632</name>
</gene>
<evidence type="ECO:0000313" key="3">
    <source>
        <dbReference type="EMBL" id="KAH6828634.1"/>
    </source>
</evidence>
<comment type="caution">
    <text evidence="3">The sequence shown here is derived from an EMBL/GenBank/DDBJ whole genome shotgun (WGS) entry which is preliminary data.</text>
</comment>
<evidence type="ECO:0000256" key="2">
    <source>
        <dbReference type="SAM" id="SignalP"/>
    </source>
</evidence>
<dbReference type="Proteomes" id="UP001190926">
    <property type="component" value="Unassembled WGS sequence"/>
</dbReference>
<evidence type="ECO:0000313" key="4">
    <source>
        <dbReference type="Proteomes" id="UP001190926"/>
    </source>
</evidence>
<organism evidence="3 4">
    <name type="scientific">Perilla frutescens var. hirtella</name>
    <name type="common">Perilla citriodora</name>
    <name type="synonym">Perilla setoyensis</name>
    <dbReference type="NCBI Taxonomy" id="608512"/>
    <lineage>
        <taxon>Eukaryota</taxon>
        <taxon>Viridiplantae</taxon>
        <taxon>Streptophyta</taxon>
        <taxon>Embryophyta</taxon>
        <taxon>Tracheophyta</taxon>
        <taxon>Spermatophyta</taxon>
        <taxon>Magnoliopsida</taxon>
        <taxon>eudicotyledons</taxon>
        <taxon>Gunneridae</taxon>
        <taxon>Pentapetalae</taxon>
        <taxon>asterids</taxon>
        <taxon>lamiids</taxon>
        <taxon>Lamiales</taxon>
        <taxon>Lamiaceae</taxon>
        <taxon>Nepetoideae</taxon>
        <taxon>Elsholtzieae</taxon>
        <taxon>Perilla</taxon>
    </lineage>
</organism>
<accession>A0AAD4J7Z1</accession>